<dbReference type="InterPro" id="IPR007269">
    <property type="entry name" value="ICMT_MeTrfase"/>
</dbReference>
<feature type="transmembrane region" description="Helical" evidence="5">
    <location>
        <begin position="83"/>
        <end position="100"/>
    </location>
</feature>
<keyword evidence="6" id="KW-0808">Transferase</keyword>
<dbReference type="GO" id="GO:0016020">
    <property type="term" value="C:membrane"/>
    <property type="evidence" value="ECO:0007669"/>
    <property type="project" value="UniProtKB-SubCell"/>
</dbReference>
<accession>A0A3S3ZKH6</accession>
<dbReference type="OrthoDB" id="9789029at2"/>
<keyword evidence="7" id="KW-1185">Reference proteome</keyword>
<dbReference type="PANTHER" id="PTHR12714">
    <property type="entry name" value="PROTEIN-S ISOPRENYLCYSTEINE O-METHYLTRANSFERASE"/>
    <property type="match status" value="1"/>
</dbReference>
<keyword evidence="4 5" id="KW-0472">Membrane</keyword>
<dbReference type="Pfam" id="PF04140">
    <property type="entry name" value="ICMT"/>
    <property type="match status" value="1"/>
</dbReference>
<evidence type="ECO:0000256" key="2">
    <source>
        <dbReference type="ARBA" id="ARBA00022692"/>
    </source>
</evidence>
<sequence length="200" mass="21665">MGDAASAMPLFATDSVAAVMLVAAFLAVLLLEFRIGCTHRSAGSTRDLRTSVAVGLGLVTVYLGGGAVAVLSSKTVITDDAWWYFWGGLAMAFVGQALRLRAVHELGASFTFWVQTVPGQRVVDTGLYSHIRHPSYTGALVCALGFTVAYTNWLSPLTVLALAAAYVVRISYEERVLVDGLGEPYRQYMRRTKRLVPFVL</sequence>
<keyword evidence="2 5" id="KW-0812">Transmembrane</keyword>
<organism evidence="6 7">
    <name type="scientific">Rhodococcus xishaensis</name>
    <dbReference type="NCBI Taxonomy" id="2487364"/>
    <lineage>
        <taxon>Bacteria</taxon>
        <taxon>Bacillati</taxon>
        <taxon>Actinomycetota</taxon>
        <taxon>Actinomycetes</taxon>
        <taxon>Mycobacteriales</taxon>
        <taxon>Nocardiaceae</taxon>
        <taxon>Rhodococcus</taxon>
    </lineage>
</organism>
<reference evidence="6 7" key="1">
    <citation type="submission" date="2018-11" db="EMBL/GenBank/DDBJ databases">
        <title>Rhodococcus spongicola sp. nov. and Rhodococcus xishaensis sp. nov. from marine sponges.</title>
        <authorList>
            <person name="Li L."/>
            <person name="Lin H.W."/>
        </authorList>
    </citation>
    <scope>NUCLEOTIDE SEQUENCE [LARGE SCALE GENOMIC DNA]</scope>
    <source>
        <strain evidence="6 7">LHW51113</strain>
    </source>
</reference>
<dbReference type="PANTHER" id="PTHR12714:SF9">
    <property type="entry name" value="PROTEIN-S-ISOPRENYLCYSTEINE O-METHYLTRANSFERASE"/>
    <property type="match status" value="1"/>
</dbReference>
<evidence type="ECO:0000256" key="3">
    <source>
        <dbReference type="ARBA" id="ARBA00022989"/>
    </source>
</evidence>
<proteinExistence type="predicted"/>
<evidence type="ECO:0000313" key="7">
    <source>
        <dbReference type="Proteomes" id="UP000283479"/>
    </source>
</evidence>
<evidence type="ECO:0000313" key="6">
    <source>
        <dbReference type="EMBL" id="RVW02829.1"/>
    </source>
</evidence>
<dbReference type="Gene3D" id="1.20.120.1630">
    <property type="match status" value="1"/>
</dbReference>
<dbReference type="AlphaFoldDB" id="A0A3S3ZKH6"/>
<dbReference type="GO" id="GO:0032259">
    <property type="term" value="P:methylation"/>
    <property type="evidence" value="ECO:0007669"/>
    <property type="project" value="UniProtKB-KW"/>
</dbReference>
<name>A0A3S3ZKH6_9NOCA</name>
<dbReference type="RefSeq" id="WP_127953049.1">
    <property type="nucleotide sequence ID" value="NZ_RKLO01000003.1"/>
</dbReference>
<comment type="caution">
    <text evidence="6">The sequence shown here is derived from an EMBL/GenBank/DDBJ whole genome shotgun (WGS) entry which is preliminary data.</text>
</comment>
<protein>
    <submittedName>
        <fullName evidence="6">Isoprenylcysteine carboxylmethyltransferase family protein</fullName>
    </submittedName>
</protein>
<evidence type="ECO:0000256" key="5">
    <source>
        <dbReference type="SAM" id="Phobius"/>
    </source>
</evidence>
<evidence type="ECO:0000256" key="1">
    <source>
        <dbReference type="ARBA" id="ARBA00004141"/>
    </source>
</evidence>
<feature type="transmembrane region" description="Helical" evidence="5">
    <location>
        <begin position="6"/>
        <end position="31"/>
    </location>
</feature>
<feature type="transmembrane region" description="Helical" evidence="5">
    <location>
        <begin position="52"/>
        <end position="71"/>
    </location>
</feature>
<keyword evidence="6" id="KW-0489">Methyltransferase</keyword>
<dbReference type="Proteomes" id="UP000283479">
    <property type="component" value="Unassembled WGS sequence"/>
</dbReference>
<gene>
    <name evidence="6" type="ORF">EGT50_08805</name>
</gene>
<dbReference type="EMBL" id="RKLO01000003">
    <property type="protein sequence ID" value="RVW02829.1"/>
    <property type="molecule type" value="Genomic_DNA"/>
</dbReference>
<dbReference type="GO" id="GO:0004671">
    <property type="term" value="F:protein C-terminal S-isoprenylcysteine carboxyl O-methyltransferase activity"/>
    <property type="evidence" value="ECO:0007669"/>
    <property type="project" value="InterPro"/>
</dbReference>
<keyword evidence="3 5" id="KW-1133">Transmembrane helix</keyword>
<evidence type="ECO:0000256" key="4">
    <source>
        <dbReference type="ARBA" id="ARBA00023136"/>
    </source>
</evidence>
<comment type="subcellular location">
    <subcellularLocation>
        <location evidence="1">Membrane</location>
        <topology evidence="1">Multi-pass membrane protein</topology>
    </subcellularLocation>
</comment>